<organism evidence="1 2">
    <name type="scientific">Elysia marginata</name>
    <dbReference type="NCBI Taxonomy" id="1093978"/>
    <lineage>
        <taxon>Eukaryota</taxon>
        <taxon>Metazoa</taxon>
        <taxon>Spiralia</taxon>
        <taxon>Lophotrochozoa</taxon>
        <taxon>Mollusca</taxon>
        <taxon>Gastropoda</taxon>
        <taxon>Heterobranchia</taxon>
        <taxon>Euthyneura</taxon>
        <taxon>Panpulmonata</taxon>
        <taxon>Sacoglossa</taxon>
        <taxon>Placobranchoidea</taxon>
        <taxon>Plakobranchidae</taxon>
        <taxon>Elysia</taxon>
    </lineage>
</organism>
<sequence>MFKEDVRQGKWGKTSQFWIFYMDTVWTVLQCLRATKTNDLQLHILCLEKMCPLFFSMDHPNYARFLTAYILLLFNLDISNPGGNELLRQKGFSVCRSTVPGSRNAVDLTIEQTINRQAKSKGGIVGFSQNVAAYNKWCITRHKRAVLLEETGFGSKDDSHKDNQLSQMKLTEKNVKSVVHSFESFTNPFDIVGYDKLVSLSSGVEATEEVTKDILSIEKGGQEMYMNFIQTRLIDKAASLKYHCLRANYQTLIWKQADIAQPDIPDPEDHGWKTDGNGVLSIHWCTDLVPQELADILSESHTNSTAGK</sequence>
<protein>
    <submittedName>
        <fullName evidence="1">Uncharacterized protein</fullName>
    </submittedName>
</protein>
<evidence type="ECO:0000313" key="2">
    <source>
        <dbReference type="Proteomes" id="UP000762676"/>
    </source>
</evidence>
<accession>A0AAV4IZQ0</accession>
<dbReference type="Proteomes" id="UP000762676">
    <property type="component" value="Unassembled WGS sequence"/>
</dbReference>
<comment type="caution">
    <text evidence="1">The sequence shown here is derived from an EMBL/GenBank/DDBJ whole genome shotgun (WGS) entry which is preliminary data.</text>
</comment>
<dbReference type="AlphaFoldDB" id="A0AAV4IZQ0"/>
<name>A0AAV4IZQ0_9GAST</name>
<dbReference type="PANTHER" id="PTHR47018">
    <property type="entry name" value="CXC DOMAIN-CONTAINING PROTEIN-RELATED"/>
    <property type="match status" value="1"/>
</dbReference>
<keyword evidence="2" id="KW-1185">Reference proteome</keyword>
<dbReference type="EMBL" id="BMAT01002818">
    <property type="protein sequence ID" value="GFS14903.1"/>
    <property type="molecule type" value="Genomic_DNA"/>
</dbReference>
<gene>
    <name evidence="1" type="ORF">ElyMa_001435900</name>
</gene>
<proteinExistence type="predicted"/>
<dbReference type="PANTHER" id="PTHR47018:SF3">
    <property type="entry name" value="MYCBP-ASSOCIATED PROTEIN"/>
    <property type="match status" value="1"/>
</dbReference>
<reference evidence="1 2" key="1">
    <citation type="journal article" date="2021" name="Elife">
        <title>Chloroplast acquisition without the gene transfer in kleptoplastic sea slugs, Plakobranchus ocellatus.</title>
        <authorList>
            <person name="Maeda T."/>
            <person name="Takahashi S."/>
            <person name="Yoshida T."/>
            <person name="Shimamura S."/>
            <person name="Takaki Y."/>
            <person name="Nagai Y."/>
            <person name="Toyoda A."/>
            <person name="Suzuki Y."/>
            <person name="Arimoto A."/>
            <person name="Ishii H."/>
            <person name="Satoh N."/>
            <person name="Nishiyama T."/>
            <person name="Hasebe M."/>
            <person name="Maruyama T."/>
            <person name="Minagawa J."/>
            <person name="Obokata J."/>
            <person name="Shigenobu S."/>
        </authorList>
    </citation>
    <scope>NUCLEOTIDE SEQUENCE [LARGE SCALE GENOMIC DNA]</scope>
</reference>
<evidence type="ECO:0000313" key="1">
    <source>
        <dbReference type="EMBL" id="GFS14903.1"/>
    </source>
</evidence>